<reference evidence="3" key="1">
    <citation type="journal article" date="2021" name="ISME J.">
        <title>Evolutionary origin and ecological implication of a unique nif island in free-living Bradyrhizobium lineages.</title>
        <authorList>
            <person name="Tao J."/>
        </authorList>
    </citation>
    <scope>NUCLEOTIDE SEQUENCE [LARGE SCALE GENOMIC DNA]</scope>
    <source>
        <strain evidence="3">SZCCT0434</strain>
    </source>
</reference>
<organism evidence="2 3">
    <name type="scientific">Bradyrhizobium jicamae</name>
    <dbReference type="NCBI Taxonomy" id="280332"/>
    <lineage>
        <taxon>Bacteria</taxon>
        <taxon>Pseudomonadati</taxon>
        <taxon>Pseudomonadota</taxon>
        <taxon>Alphaproteobacteria</taxon>
        <taxon>Hyphomicrobiales</taxon>
        <taxon>Nitrobacteraceae</taxon>
        <taxon>Bradyrhizobium</taxon>
    </lineage>
</organism>
<keyword evidence="1" id="KW-0472">Membrane</keyword>
<accession>A0ABS5FDY6</accession>
<proteinExistence type="predicted"/>
<dbReference type="EMBL" id="JAFCJH010000004">
    <property type="protein sequence ID" value="MBR0794889.1"/>
    <property type="molecule type" value="Genomic_DNA"/>
</dbReference>
<sequence>MNNIILLFFCLLLGIALRAAKTVPENGHFALNAFIIHISLPALIIL</sequence>
<keyword evidence="1" id="KW-1133">Transmembrane helix</keyword>
<keyword evidence="1" id="KW-0812">Transmembrane</keyword>
<name>A0ABS5FDY6_9BRAD</name>
<comment type="caution">
    <text evidence="2">The sequence shown here is derived from an EMBL/GenBank/DDBJ whole genome shotgun (WGS) entry which is preliminary data.</text>
</comment>
<evidence type="ECO:0000313" key="3">
    <source>
        <dbReference type="Proteomes" id="UP001315278"/>
    </source>
</evidence>
<evidence type="ECO:0000256" key="1">
    <source>
        <dbReference type="SAM" id="Phobius"/>
    </source>
</evidence>
<gene>
    <name evidence="2" type="ORF">JQ615_05735</name>
</gene>
<dbReference type="RefSeq" id="WP_212491954.1">
    <property type="nucleotide sequence ID" value="NZ_JAFCJH010000004.1"/>
</dbReference>
<evidence type="ECO:0008006" key="4">
    <source>
        <dbReference type="Google" id="ProtNLM"/>
    </source>
</evidence>
<evidence type="ECO:0000313" key="2">
    <source>
        <dbReference type="EMBL" id="MBR0794889.1"/>
    </source>
</evidence>
<protein>
    <recommendedName>
        <fullName evidence="4">Transporter</fullName>
    </recommendedName>
</protein>
<keyword evidence="3" id="KW-1185">Reference proteome</keyword>
<feature type="transmembrane region" description="Helical" evidence="1">
    <location>
        <begin position="29"/>
        <end position="45"/>
    </location>
</feature>
<dbReference type="Proteomes" id="UP001315278">
    <property type="component" value="Unassembled WGS sequence"/>
</dbReference>